<dbReference type="AlphaFoldDB" id="A0A0L0FY02"/>
<dbReference type="EMBL" id="KQ242005">
    <property type="protein sequence ID" value="KNC81710.1"/>
    <property type="molecule type" value="Genomic_DNA"/>
</dbReference>
<evidence type="ECO:0000313" key="10">
    <source>
        <dbReference type="Proteomes" id="UP000054560"/>
    </source>
</evidence>
<dbReference type="InterPro" id="IPR036188">
    <property type="entry name" value="FAD/NAD-bd_sf"/>
</dbReference>
<dbReference type="eggNOG" id="KOG1238">
    <property type="taxonomic scope" value="Eukaryota"/>
</dbReference>
<dbReference type="PROSITE" id="PS00624">
    <property type="entry name" value="GMC_OXRED_2"/>
    <property type="match status" value="1"/>
</dbReference>
<organism evidence="9 10">
    <name type="scientific">Sphaeroforma arctica JP610</name>
    <dbReference type="NCBI Taxonomy" id="667725"/>
    <lineage>
        <taxon>Eukaryota</taxon>
        <taxon>Ichthyosporea</taxon>
        <taxon>Ichthyophonida</taxon>
        <taxon>Sphaeroforma</taxon>
    </lineage>
</organism>
<name>A0A0L0FY02_9EUKA</name>
<accession>A0A0L0FY02</accession>
<dbReference type="InterPro" id="IPR000172">
    <property type="entry name" value="GMC_OxRdtase_N"/>
</dbReference>
<dbReference type="GeneID" id="25906486"/>
<proteinExistence type="inferred from homology"/>
<dbReference type="Gene3D" id="3.30.560.10">
    <property type="entry name" value="Glucose Oxidase, domain 3"/>
    <property type="match status" value="1"/>
</dbReference>
<dbReference type="SUPFAM" id="SSF51905">
    <property type="entry name" value="FAD/NAD(P)-binding domain"/>
    <property type="match status" value="1"/>
</dbReference>
<dbReference type="PIRSF" id="PIRSF000137">
    <property type="entry name" value="Alcohol_oxidase"/>
    <property type="match status" value="1"/>
</dbReference>
<evidence type="ECO:0000256" key="6">
    <source>
        <dbReference type="RuleBase" id="RU003968"/>
    </source>
</evidence>
<dbReference type="Pfam" id="PF00732">
    <property type="entry name" value="GMC_oxred_N"/>
    <property type="match status" value="1"/>
</dbReference>
<evidence type="ECO:0000256" key="1">
    <source>
        <dbReference type="ARBA" id="ARBA00001974"/>
    </source>
</evidence>
<dbReference type="Proteomes" id="UP000054560">
    <property type="component" value="Unassembled WGS sequence"/>
</dbReference>
<feature type="binding site" evidence="5">
    <location>
        <position position="96"/>
    </location>
    <ligand>
        <name>FAD</name>
        <dbReference type="ChEBI" id="CHEBI:57692"/>
    </ligand>
</feature>
<keyword evidence="4 5" id="KW-0274">FAD</keyword>
<reference evidence="9 10" key="1">
    <citation type="submission" date="2011-02" db="EMBL/GenBank/DDBJ databases">
        <title>The Genome Sequence of Sphaeroforma arctica JP610.</title>
        <authorList>
            <consortium name="The Broad Institute Genome Sequencing Platform"/>
            <person name="Russ C."/>
            <person name="Cuomo C."/>
            <person name="Young S.K."/>
            <person name="Zeng Q."/>
            <person name="Gargeya S."/>
            <person name="Alvarado L."/>
            <person name="Berlin A."/>
            <person name="Chapman S.B."/>
            <person name="Chen Z."/>
            <person name="Freedman E."/>
            <person name="Gellesch M."/>
            <person name="Goldberg J."/>
            <person name="Griggs A."/>
            <person name="Gujja S."/>
            <person name="Heilman E."/>
            <person name="Heiman D."/>
            <person name="Howarth C."/>
            <person name="Mehta T."/>
            <person name="Neiman D."/>
            <person name="Pearson M."/>
            <person name="Roberts A."/>
            <person name="Saif S."/>
            <person name="Shea T."/>
            <person name="Shenoy N."/>
            <person name="Sisk P."/>
            <person name="Stolte C."/>
            <person name="Sykes S."/>
            <person name="White J."/>
            <person name="Yandava C."/>
            <person name="Burger G."/>
            <person name="Gray M.W."/>
            <person name="Holland P.W.H."/>
            <person name="King N."/>
            <person name="Lang F.B.F."/>
            <person name="Roger A.J."/>
            <person name="Ruiz-Trillo I."/>
            <person name="Haas B."/>
            <person name="Nusbaum C."/>
            <person name="Birren B."/>
        </authorList>
    </citation>
    <scope>NUCLEOTIDE SEQUENCE [LARGE SCALE GENOMIC DNA]</scope>
    <source>
        <strain evidence="9 10">JP610</strain>
    </source>
</reference>
<gene>
    <name evidence="9" type="ORF">SARC_05982</name>
</gene>
<dbReference type="PROSITE" id="PS51257">
    <property type="entry name" value="PROKAR_LIPOPROTEIN"/>
    <property type="match status" value="1"/>
</dbReference>
<dbReference type="STRING" id="667725.A0A0L0FY02"/>
<dbReference type="InterPro" id="IPR007867">
    <property type="entry name" value="GMC_OxRtase_C"/>
</dbReference>
<comment type="similarity">
    <text evidence="2 6">Belongs to the GMC oxidoreductase family.</text>
</comment>
<dbReference type="GO" id="GO:0016614">
    <property type="term" value="F:oxidoreductase activity, acting on CH-OH group of donors"/>
    <property type="evidence" value="ECO:0007669"/>
    <property type="project" value="InterPro"/>
</dbReference>
<dbReference type="SUPFAM" id="SSF54373">
    <property type="entry name" value="FAD-linked reductases, C-terminal domain"/>
    <property type="match status" value="1"/>
</dbReference>
<dbReference type="Gene3D" id="3.50.50.60">
    <property type="entry name" value="FAD/NAD(P)-binding domain"/>
    <property type="match status" value="1"/>
</dbReference>
<evidence type="ECO:0000313" key="9">
    <source>
        <dbReference type="EMBL" id="KNC81710.1"/>
    </source>
</evidence>
<evidence type="ECO:0000259" key="8">
    <source>
        <dbReference type="PROSITE" id="PS00624"/>
    </source>
</evidence>
<evidence type="ECO:0000256" key="3">
    <source>
        <dbReference type="ARBA" id="ARBA00022630"/>
    </source>
</evidence>
<sequence length="581" mass="62973">MAKSLRSLAGNSKHVYDYVIVGGGSAGCLMANRLSADPSVRVALLETGPDDNTPIVQQAVGYFWAVPFSRKYNHRFYTKPEKYCNNRELMQPRGRVLGGSSSINAMLYIRGAQYDYDDRWVKEAGCKGWDYETMLNAFKLHENNDTLHDEYHGNSGPLQVRTMDHKYALDKAMVQGSIDLGLKANNDFNGAEQDGVGRYQSTQRSGNRCSAARAFLTPEVRNRPNLDVIVDAHVTKVTTEGKKATGVQAVVSRSKNADNAVTFESANDVILCGGAINSPQLLLLSGIGPKAEVTRHGIELVHELPGVGQNLQDHPDVGVNAKSKHNVSHPLQIGASGLGMQANHAKLMGEGKGCYSGEFGLVGTFFKTMEGSKAADIQQHLCPFYYKDHGATLTYGSGVTMKNCVLRGESRGSITLDSSDPMSPPAIEMNFFKEEYDMEVMVTGVRASLNLLKTQGCVDQGLALCGFKDPNNISDDEIREYIRNSVDSVYHPVSSCAMGPTSDAMSVVGHDNGLKVHGMEGLRVIDASTMPLIVSGNTNAPTMALAQVAYEQMVACKDVKNTDSSIMTPQNKPQEQLVASA</sequence>
<comment type="cofactor">
    <cofactor evidence="1 5">
        <name>FAD</name>
        <dbReference type="ChEBI" id="CHEBI:57692"/>
    </cofactor>
</comment>
<feature type="binding site" evidence="5">
    <location>
        <position position="234"/>
    </location>
    <ligand>
        <name>FAD</name>
        <dbReference type="ChEBI" id="CHEBI:57692"/>
    </ligand>
</feature>
<dbReference type="RefSeq" id="XP_014155612.1">
    <property type="nucleotide sequence ID" value="XM_014300137.1"/>
</dbReference>
<evidence type="ECO:0000256" key="5">
    <source>
        <dbReference type="PIRSR" id="PIRSR000137-2"/>
    </source>
</evidence>
<dbReference type="PANTHER" id="PTHR11552">
    <property type="entry name" value="GLUCOSE-METHANOL-CHOLINE GMC OXIDOREDUCTASE"/>
    <property type="match status" value="1"/>
</dbReference>
<evidence type="ECO:0000259" key="7">
    <source>
        <dbReference type="PROSITE" id="PS00623"/>
    </source>
</evidence>
<dbReference type="PANTHER" id="PTHR11552:SF147">
    <property type="entry name" value="CHOLINE DEHYDROGENASE, MITOCHONDRIAL"/>
    <property type="match status" value="1"/>
</dbReference>
<dbReference type="InterPro" id="IPR012132">
    <property type="entry name" value="GMC_OxRdtase"/>
</dbReference>
<evidence type="ECO:0000256" key="2">
    <source>
        <dbReference type="ARBA" id="ARBA00010790"/>
    </source>
</evidence>
<dbReference type="OrthoDB" id="269227at2759"/>
<keyword evidence="3 6" id="KW-0285">Flavoprotein</keyword>
<dbReference type="GO" id="GO:0050660">
    <property type="term" value="F:flavin adenine dinucleotide binding"/>
    <property type="evidence" value="ECO:0007669"/>
    <property type="project" value="InterPro"/>
</dbReference>
<dbReference type="Pfam" id="PF05199">
    <property type="entry name" value="GMC_oxred_C"/>
    <property type="match status" value="1"/>
</dbReference>
<dbReference type="PROSITE" id="PS00623">
    <property type="entry name" value="GMC_OXRED_1"/>
    <property type="match status" value="1"/>
</dbReference>
<feature type="domain" description="Glucose-methanol-choline oxidoreductase N-terminal" evidence="8">
    <location>
        <begin position="274"/>
        <end position="288"/>
    </location>
</feature>
<protein>
    <recommendedName>
        <fullName evidence="7 8">Glucose-methanol-choline oxidoreductase N-terminal domain-containing protein</fullName>
    </recommendedName>
</protein>
<keyword evidence="10" id="KW-1185">Reference proteome</keyword>
<evidence type="ECO:0000256" key="4">
    <source>
        <dbReference type="ARBA" id="ARBA00022827"/>
    </source>
</evidence>
<feature type="domain" description="Glucose-methanol-choline oxidoreductase N-terminal" evidence="7">
    <location>
        <begin position="94"/>
        <end position="117"/>
    </location>
</feature>